<accession>A0A9N8KGJ8</accession>
<evidence type="ECO:0000256" key="2">
    <source>
        <dbReference type="ARBA" id="ARBA00022692"/>
    </source>
</evidence>
<dbReference type="OrthoDB" id="3358017at2759"/>
<reference evidence="6" key="1">
    <citation type="submission" date="2020-06" db="EMBL/GenBank/DDBJ databases">
        <authorList>
            <person name="Onetto C."/>
        </authorList>
    </citation>
    <scope>NUCLEOTIDE SEQUENCE</scope>
</reference>
<dbReference type="PANTHER" id="PTHR31465:SF13">
    <property type="entry name" value="RTA1 DOMAIN PROTEIN-RELATED"/>
    <property type="match status" value="1"/>
</dbReference>
<feature type="transmembrane region" description="Helical" evidence="5">
    <location>
        <begin position="240"/>
        <end position="260"/>
    </location>
</feature>
<dbReference type="Pfam" id="PF04479">
    <property type="entry name" value="RTA1"/>
    <property type="match status" value="1"/>
</dbReference>
<comment type="caution">
    <text evidence="6">The sequence shown here is derived from an EMBL/GenBank/DDBJ whole genome shotgun (WGS) entry which is preliminary data.</text>
</comment>
<keyword evidence="3 5" id="KW-1133">Transmembrane helix</keyword>
<evidence type="ECO:0000313" key="7">
    <source>
        <dbReference type="Proteomes" id="UP000745764"/>
    </source>
</evidence>
<feature type="transmembrane region" description="Helical" evidence="5">
    <location>
        <begin position="196"/>
        <end position="214"/>
    </location>
</feature>
<dbReference type="InterPro" id="IPR007568">
    <property type="entry name" value="RTA1"/>
</dbReference>
<dbReference type="EMBL" id="CAINUL010000001">
    <property type="protein sequence ID" value="CAD0106649.1"/>
    <property type="molecule type" value="Genomic_DNA"/>
</dbReference>
<dbReference type="PANTHER" id="PTHR31465">
    <property type="entry name" value="PROTEIN RTA1-RELATED"/>
    <property type="match status" value="1"/>
</dbReference>
<gene>
    <name evidence="6" type="ORF">AWRI4620_LOCUS904</name>
</gene>
<evidence type="ECO:0000256" key="4">
    <source>
        <dbReference type="ARBA" id="ARBA00023136"/>
    </source>
</evidence>
<keyword evidence="2 5" id="KW-0812">Transmembrane</keyword>
<feature type="transmembrane region" description="Helical" evidence="5">
    <location>
        <begin position="75"/>
        <end position="95"/>
    </location>
</feature>
<feature type="transmembrane region" description="Helical" evidence="5">
    <location>
        <begin position="17"/>
        <end position="35"/>
    </location>
</feature>
<feature type="transmembrane region" description="Helical" evidence="5">
    <location>
        <begin position="42"/>
        <end position="63"/>
    </location>
</feature>
<keyword evidence="4 5" id="KW-0472">Membrane</keyword>
<dbReference type="GO" id="GO:0016020">
    <property type="term" value="C:membrane"/>
    <property type="evidence" value="ECO:0007669"/>
    <property type="project" value="UniProtKB-SubCell"/>
</dbReference>
<protein>
    <recommendedName>
        <fullName evidence="8">RTA1 domain protein</fullName>
    </recommendedName>
</protein>
<name>A0A9N8KGJ8_9PEZI</name>
<dbReference type="AlphaFoldDB" id="A0A9N8KGJ8"/>
<evidence type="ECO:0000256" key="3">
    <source>
        <dbReference type="ARBA" id="ARBA00022989"/>
    </source>
</evidence>
<comment type="subcellular location">
    <subcellularLocation>
        <location evidence="1">Membrane</location>
        <topology evidence="1">Multi-pass membrane protein</topology>
    </subcellularLocation>
</comment>
<proteinExistence type="predicted"/>
<organism evidence="6 7">
    <name type="scientific">Aureobasidium uvarum</name>
    <dbReference type="NCBI Taxonomy" id="2773716"/>
    <lineage>
        <taxon>Eukaryota</taxon>
        <taxon>Fungi</taxon>
        <taxon>Dikarya</taxon>
        <taxon>Ascomycota</taxon>
        <taxon>Pezizomycotina</taxon>
        <taxon>Dothideomycetes</taxon>
        <taxon>Dothideomycetidae</taxon>
        <taxon>Dothideales</taxon>
        <taxon>Saccotheciaceae</taxon>
        <taxon>Aureobasidium</taxon>
    </lineage>
</organism>
<feature type="transmembrane region" description="Helical" evidence="5">
    <location>
        <begin position="155"/>
        <end position="175"/>
    </location>
</feature>
<evidence type="ECO:0000256" key="1">
    <source>
        <dbReference type="ARBA" id="ARBA00004141"/>
    </source>
</evidence>
<evidence type="ECO:0000313" key="6">
    <source>
        <dbReference type="EMBL" id="CAD0106649.1"/>
    </source>
</evidence>
<feature type="non-terminal residue" evidence="6">
    <location>
        <position position="343"/>
    </location>
</feature>
<evidence type="ECO:0008006" key="8">
    <source>
        <dbReference type="Google" id="ProtNLM"/>
    </source>
</evidence>
<feature type="transmembrane region" description="Helical" evidence="5">
    <location>
        <begin position="116"/>
        <end position="135"/>
    </location>
</feature>
<sequence>ITMSAAVRLYVYNPNHVAPIILAIIVAASLLLHAYQNFKYKYWRITFFMVWGGLVFTIGWATRCASTYNPYNSDLYIVQYIFTIAGPPIYAAAEYNILGRLLRYVPMHSPLHPDRVLYVFIYLGVLVESLTSAGGSLFSTARPDNHSAYKTGGTLLAISLLLQAVVECVFFSMVVMIHRRCLKSGMLSRNVQRLCIMLYGTSTLVFIRCLFRAIEDFGLFSVYDTGYCRELCATVAFHEWYLYVFEAIPMVIYTLWLNLMHPGTMLPSNKNIYLDIDGKTERIGPGWIDKRSKWQTFVDPFDTIGRRKGTPAHERFWLEPHRWPQVPNSNVPGDVEVVAAPKT</sequence>
<dbReference type="Proteomes" id="UP000745764">
    <property type="component" value="Unassembled WGS sequence"/>
</dbReference>
<evidence type="ECO:0000256" key="5">
    <source>
        <dbReference type="SAM" id="Phobius"/>
    </source>
</evidence>
<keyword evidence="7" id="KW-1185">Reference proteome</keyword>